<dbReference type="EMBL" id="SRKY01000001">
    <property type="protein sequence ID" value="THH38720.1"/>
    <property type="molecule type" value="Genomic_DNA"/>
</dbReference>
<comment type="caution">
    <text evidence="1">The sequence shown here is derived from an EMBL/GenBank/DDBJ whole genome shotgun (WGS) entry which is preliminary data.</text>
</comment>
<name>A0A4S4NR79_9RHOB</name>
<organism evidence="1 2">
    <name type="scientific">Aliishimia ponticola</name>
    <dbReference type="NCBI Taxonomy" id="2499833"/>
    <lineage>
        <taxon>Bacteria</taxon>
        <taxon>Pseudomonadati</taxon>
        <taxon>Pseudomonadota</taxon>
        <taxon>Alphaproteobacteria</taxon>
        <taxon>Rhodobacterales</taxon>
        <taxon>Paracoccaceae</taxon>
        <taxon>Aliishimia</taxon>
    </lineage>
</organism>
<sequence>MRPMRVRPGRCKSVVNDLERIYFGKMDGATQMQQGAQTICLDTADKIRSGAGAMVFWHPNQPGSLIKITRPPAKKSFQWLRHLFESRRRRFGAMYLSLVELEEYMLGVSRKGEVPPFMPEFRGVVQTNLGPGLVFEAIQGPTGDVAETVLEYAQREGMTPQLQDALYQLFSQIAEWRLVAWDINPKNIVVVPGEGGSLSLFLVDGLGERTFIRVLSMSDKAFRRDLDAKLEVLTGQIHKAAQAS</sequence>
<evidence type="ECO:0000313" key="1">
    <source>
        <dbReference type="EMBL" id="THH38720.1"/>
    </source>
</evidence>
<evidence type="ECO:0008006" key="3">
    <source>
        <dbReference type="Google" id="ProtNLM"/>
    </source>
</evidence>
<protein>
    <recommendedName>
        <fullName evidence="3">PhoP regulatory network protein YrbL</fullName>
    </recommendedName>
</protein>
<reference evidence="1 2" key="1">
    <citation type="submission" date="2019-04" db="EMBL/GenBank/DDBJ databases">
        <title>Shimia ponticola sp. nov., isolated from seawater.</title>
        <authorList>
            <person name="Kim Y.-O."/>
            <person name="Yoon J.-H."/>
        </authorList>
    </citation>
    <scope>NUCLEOTIDE SEQUENCE [LARGE SCALE GENOMIC DNA]</scope>
    <source>
        <strain evidence="1 2">MYP11</strain>
    </source>
</reference>
<evidence type="ECO:0000313" key="2">
    <source>
        <dbReference type="Proteomes" id="UP000306602"/>
    </source>
</evidence>
<dbReference type="Pfam" id="PF10707">
    <property type="entry name" value="YrbL-PhoP_reg"/>
    <property type="match status" value="1"/>
</dbReference>
<dbReference type="OrthoDB" id="7925566at2"/>
<gene>
    <name evidence="1" type="ORF">E4Z66_03895</name>
</gene>
<accession>A0A4S4NR79</accession>
<dbReference type="AlphaFoldDB" id="A0A4S4NR79"/>
<proteinExistence type="predicted"/>
<dbReference type="InterPro" id="IPR019647">
    <property type="entry name" value="PhoP_reg_network_YrbL"/>
</dbReference>
<dbReference type="Proteomes" id="UP000306602">
    <property type="component" value="Unassembled WGS sequence"/>
</dbReference>
<keyword evidence="2" id="KW-1185">Reference proteome</keyword>